<dbReference type="PANTHER" id="PTHR43751:SF3">
    <property type="entry name" value="SULFATASE N-TERMINAL DOMAIN-CONTAINING PROTEIN"/>
    <property type="match status" value="1"/>
</dbReference>
<evidence type="ECO:0000313" key="3">
    <source>
        <dbReference type="EMBL" id="XBH07618.1"/>
    </source>
</evidence>
<feature type="transmembrane region" description="Helical" evidence="1">
    <location>
        <begin position="71"/>
        <end position="92"/>
    </location>
</feature>
<sequence>MPSTSVGSHCRPETDAESTGVWEGPLLTITWFGFLTGWLELGLILSRLALVPQVSDTMVRINRHFIWMVPVSNVLIFAAIGLLIVPLAWILPKFTRWFTLRLPIALGTLALVLLIEGIYAISAIILACGIASVSGRWFQNRPRVFRQVIRVSFPVMAVGLVVLTGLTYARVTSAERRALSRLPLAKPGAPNVLLIVLDNVRASSLSLYGHNRPTSPNLERLARKGAVFSEASSTAPWTLPTHASMLTGRWPHELSVGWDRPLDDTYPTLAEILGQKGYATAGFVGNTYYCNAAFGLGRGFARYEDAYENLTISLFETIRSSGLGRHLIKTLGYPAGGNDWLTSVRKTAEMINRDALNWLVQRPSAQPFFLFLNYYDAHTPFLPPDGPDPRFGLAALSLEEKLEIDRRFAAWSVKKTTTADSVPENVEAEAIEMYRDSYESSIAYLDRQVGLLMDEIERRGLLDNTLVILTSDHGEHFGEHSLLGHGLSLYRDEVHVPLLIIPPSRSQSPISSSAKIVHDPVSLREIPATVAACVESNPRMPFPGRSLARFLSDDVKQVPETSPVLCEVQHLKRFPRTDQIPSTLGPVSSLMTRKRVYIRGGGGREEYYDIANDPIESDNLAGVPEFRLEMDRFRQELGQLSRSVPTQATK</sequence>
<dbReference type="EMBL" id="CP155447">
    <property type="protein sequence ID" value="XBH07618.1"/>
    <property type="molecule type" value="Genomic_DNA"/>
</dbReference>
<keyword evidence="1" id="KW-1133">Transmembrane helix</keyword>
<organism evidence="3">
    <name type="scientific">Singulisphaera sp. Ch08</name>
    <dbReference type="NCBI Taxonomy" id="3120278"/>
    <lineage>
        <taxon>Bacteria</taxon>
        <taxon>Pseudomonadati</taxon>
        <taxon>Planctomycetota</taxon>
        <taxon>Planctomycetia</taxon>
        <taxon>Isosphaerales</taxon>
        <taxon>Isosphaeraceae</taxon>
        <taxon>Singulisphaera</taxon>
    </lineage>
</organism>
<protein>
    <submittedName>
        <fullName evidence="3">Sulfatase</fullName>
    </submittedName>
</protein>
<feature type="transmembrane region" description="Helical" evidence="1">
    <location>
        <begin position="151"/>
        <end position="171"/>
    </location>
</feature>
<feature type="transmembrane region" description="Helical" evidence="1">
    <location>
        <begin position="29"/>
        <end position="50"/>
    </location>
</feature>
<dbReference type="InterPro" id="IPR000917">
    <property type="entry name" value="Sulfatase_N"/>
</dbReference>
<proteinExistence type="predicted"/>
<feature type="domain" description="Sulfatase N-terminal" evidence="2">
    <location>
        <begin position="190"/>
        <end position="533"/>
    </location>
</feature>
<feature type="transmembrane region" description="Helical" evidence="1">
    <location>
        <begin position="104"/>
        <end position="130"/>
    </location>
</feature>
<reference evidence="3" key="1">
    <citation type="submission" date="2024-05" db="EMBL/GenBank/DDBJ databases">
        <title>Planctomycetes of the genus Singulisphaera possess chitinolytic capabilities.</title>
        <authorList>
            <person name="Ivanova A."/>
        </authorList>
    </citation>
    <scope>NUCLEOTIDE SEQUENCE</scope>
    <source>
        <strain evidence="3">Ch08T</strain>
    </source>
</reference>
<name>A0AAU7CRK3_9BACT</name>
<dbReference type="InterPro" id="IPR052701">
    <property type="entry name" value="GAG_Ulvan_Degrading_Sulfatases"/>
</dbReference>
<evidence type="ECO:0000259" key="2">
    <source>
        <dbReference type="Pfam" id="PF00884"/>
    </source>
</evidence>
<dbReference type="Gene3D" id="3.40.720.10">
    <property type="entry name" value="Alkaline Phosphatase, subunit A"/>
    <property type="match status" value="1"/>
</dbReference>
<gene>
    <name evidence="3" type="ORF">V5E97_16750</name>
</gene>
<dbReference type="SUPFAM" id="SSF53649">
    <property type="entry name" value="Alkaline phosphatase-like"/>
    <property type="match status" value="1"/>
</dbReference>
<dbReference type="CDD" id="cd16148">
    <property type="entry name" value="sulfatase_like"/>
    <property type="match status" value="1"/>
</dbReference>
<evidence type="ECO:0000256" key="1">
    <source>
        <dbReference type="SAM" id="Phobius"/>
    </source>
</evidence>
<accession>A0AAU7CRK3</accession>
<dbReference type="AlphaFoldDB" id="A0AAU7CRK3"/>
<dbReference type="InterPro" id="IPR017850">
    <property type="entry name" value="Alkaline_phosphatase_core_sf"/>
</dbReference>
<keyword evidence="1" id="KW-0472">Membrane</keyword>
<dbReference type="Pfam" id="PF00884">
    <property type="entry name" value="Sulfatase"/>
    <property type="match status" value="1"/>
</dbReference>
<dbReference type="PANTHER" id="PTHR43751">
    <property type="entry name" value="SULFATASE"/>
    <property type="match status" value="1"/>
</dbReference>
<keyword evidence="1" id="KW-0812">Transmembrane</keyword>
<dbReference type="RefSeq" id="WP_406700457.1">
    <property type="nucleotide sequence ID" value="NZ_CP155447.1"/>
</dbReference>